<dbReference type="Pfam" id="PF00460">
    <property type="entry name" value="Flg_bb_rod"/>
    <property type="match status" value="1"/>
</dbReference>
<evidence type="ECO:0000256" key="5">
    <source>
        <dbReference type="ARBA" id="ARBA00024934"/>
    </source>
</evidence>
<feature type="domain" description="Flagellar basal body rod protein N-terminal" evidence="7">
    <location>
        <begin position="14"/>
        <end position="38"/>
    </location>
</feature>
<comment type="caution">
    <text evidence="8">The sequence shown here is derived from an EMBL/GenBank/DDBJ whole genome shotgun (WGS) entry which is preliminary data.</text>
</comment>
<keyword evidence="8" id="KW-0282">Flagellum</keyword>
<evidence type="ECO:0000259" key="7">
    <source>
        <dbReference type="Pfam" id="PF00460"/>
    </source>
</evidence>
<comment type="subunit">
    <text evidence="6">The basal body constitutes a major portion of the flagellar organelle and consists of a number of rings mounted on a central rod.</text>
</comment>
<evidence type="ECO:0000256" key="4">
    <source>
        <dbReference type="ARBA" id="ARBA00023143"/>
    </source>
</evidence>
<protein>
    <recommendedName>
        <fullName evidence="3 6">Flagellar basal body rod protein FlgB</fullName>
    </recommendedName>
</protein>
<dbReference type="PIRSF" id="PIRSF002889">
    <property type="entry name" value="Rod_FlgB"/>
    <property type="match status" value="1"/>
</dbReference>
<gene>
    <name evidence="8" type="primary">flgB</name>
    <name evidence="8" type="ORF">IEO70_13965</name>
</gene>
<dbReference type="InterPro" id="IPR019776">
    <property type="entry name" value="Flagellar_basal_body_rod_CS"/>
</dbReference>
<comment type="function">
    <text evidence="5 6">Structural component of flagellum, the bacterial motility apparatus. Part of the rod structure of flagellar basal body.</text>
</comment>
<keyword evidence="8" id="KW-0969">Cilium</keyword>
<evidence type="ECO:0000256" key="3">
    <source>
        <dbReference type="ARBA" id="ARBA00014376"/>
    </source>
</evidence>
<evidence type="ECO:0000256" key="6">
    <source>
        <dbReference type="PIRNR" id="PIRNR002889"/>
    </source>
</evidence>
<evidence type="ECO:0000313" key="8">
    <source>
        <dbReference type="EMBL" id="MBD3109450.1"/>
    </source>
</evidence>
<dbReference type="RefSeq" id="WP_190998981.1">
    <property type="nucleotide sequence ID" value="NZ_JACXSI010000034.1"/>
</dbReference>
<dbReference type="Proteomes" id="UP000602076">
    <property type="component" value="Unassembled WGS sequence"/>
</dbReference>
<dbReference type="NCBIfam" id="TIGR01396">
    <property type="entry name" value="FlgB"/>
    <property type="match status" value="1"/>
</dbReference>
<keyword evidence="8" id="KW-0966">Cell projection</keyword>
<dbReference type="GO" id="GO:0071978">
    <property type="term" value="P:bacterial-type flagellum-dependent swarming motility"/>
    <property type="evidence" value="ECO:0007669"/>
    <property type="project" value="TreeGrafter"/>
</dbReference>
<proteinExistence type="inferred from homology"/>
<organism evidence="8 9">
    <name type="scientific">Peribacillus faecalis</name>
    <dbReference type="NCBI Taxonomy" id="2772559"/>
    <lineage>
        <taxon>Bacteria</taxon>
        <taxon>Bacillati</taxon>
        <taxon>Bacillota</taxon>
        <taxon>Bacilli</taxon>
        <taxon>Bacillales</taxon>
        <taxon>Bacillaceae</taxon>
        <taxon>Peribacillus</taxon>
    </lineage>
</organism>
<accession>A0A927D0S6</accession>
<dbReference type="PANTHER" id="PTHR30435">
    <property type="entry name" value="FLAGELLAR PROTEIN"/>
    <property type="match status" value="1"/>
</dbReference>
<evidence type="ECO:0000256" key="2">
    <source>
        <dbReference type="ARBA" id="ARBA00009677"/>
    </source>
</evidence>
<dbReference type="GO" id="GO:0030694">
    <property type="term" value="C:bacterial-type flagellum basal body, rod"/>
    <property type="evidence" value="ECO:0007669"/>
    <property type="project" value="InterPro"/>
</dbReference>
<dbReference type="InterPro" id="IPR001444">
    <property type="entry name" value="Flag_bb_rod_N"/>
</dbReference>
<evidence type="ECO:0000313" key="9">
    <source>
        <dbReference type="Proteomes" id="UP000602076"/>
    </source>
</evidence>
<evidence type="ECO:0000256" key="1">
    <source>
        <dbReference type="ARBA" id="ARBA00004117"/>
    </source>
</evidence>
<dbReference type="PROSITE" id="PS00588">
    <property type="entry name" value="FLAGELLA_BB_ROD"/>
    <property type="match status" value="1"/>
</dbReference>
<name>A0A927D0S6_9BACI</name>
<comment type="subcellular location">
    <subcellularLocation>
        <location evidence="1 6">Bacterial flagellum basal body</location>
    </subcellularLocation>
</comment>
<sequence>MSLFSGTITSLEYALDYASQKQKVISNNIANADTPNYKAKSVSFSKMLESEMNSSLSANKTDNRHFDFTSTTGTNGVYVNKNVSYNHNGNSVDIDQEMSSLAMNQIYYNAVTDRINGKFQSLQNVIKGGR</sequence>
<dbReference type="PANTHER" id="PTHR30435:SF12">
    <property type="entry name" value="FLAGELLAR BASAL BODY ROD PROTEIN FLGB"/>
    <property type="match status" value="1"/>
</dbReference>
<keyword evidence="9" id="KW-1185">Reference proteome</keyword>
<dbReference type="InterPro" id="IPR006300">
    <property type="entry name" value="FlgB"/>
</dbReference>
<dbReference type="EMBL" id="JACXSI010000034">
    <property type="protein sequence ID" value="MBD3109450.1"/>
    <property type="molecule type" value="Genomic_DNA"/>
</dbReference>
<comment type="similarity">
    <text evidence="2 6">Belongs to the flagella basal body rod proteins family.</text>
</comment>
<dbReference type="AlphaFoldDB" id="A0A927D0S6"/>
<keyword evidence="4 6" id="KW-0975">Bacterial flagellum</keyword>
<reference evidence="8" key="1">
    <citation type="submission" date="2020-09" db="EMBL/GenBank/DDBJ databases">
        <title>Bacillus faecalis sp. nov., a moderately halophilic bacterium isolated from cow faeces.</title>
        <authorList>
            <person name="Jiang L."/>
            <person name="Lee J."/>
        </authorList>
    </citation>
    <scope>NUCLEOTIDE SEQUENCE</scope>
    <source>
        <strain evidence="8">AGMB 02131</strain>
    </source>
</reference>